<protein>
    <submittedName>
        <fullName evidence="2">Uncharacterized protein</fullName>
    </submittedName>
</protein>
<dbReference type="KEGG" id="trr:M419DRAFT_133559"/>
<feature type="compositionally biased region" description="Polar residues" evidence="1">
    <location>
        <begin position="197"/>
        <end position="212"/>
    </location>
</feature>
<evidence type="ECO:0000313" key="2">
    <source>
        <dbReference type="EMBL" id="ETR98307.1"/>
    </source>
</evidence>
<name>A0A024RZP0_HYPJR</name>
<feature type="compositionally biased region" description="Basic and acidic residues" evidence="1">
    <location>
        <begin position="184"/>
        <end position="195"/>
    </location>
</feature>
<gene>
    <name evidence="2" type="ORF">M419DRAFT_133559</name>
</gene>
<dbReference type="HOGENOM" id="CLU_1299881_0_0_1"/>
<dbReference type="EMBL" id="KI911163">
    <property type="protein sequence ID" value="ETR98307.1"/>
    <property type="molecule type" value="Genomic_DNA"/>
</dbReference>
<evidence type="ECO:0000313" key="3">
    <source>
        <dbReference type="Proteomes" id="UP000024376"/>
    </source>
</evidence>
<sequence length="212" mass="24527">MTVSTPRFEIINNNLLPNIPTYRLIYSYFRNTVVILFSSQLQDGQEPLSHLCPSTDASNVDWPRHHALCTPVRRPLYEFTNTWPSCPNCMYPTEHRGLNSGLHCPEASVAGKGTKNGSDQPSFWMISAFVNRLFVASTTQTLVIQRRLFSHETRTMLDDRSLMQRWRDPETQVERNESLALRLDKREDNDRDKQNRPRLNQQTYQTAGVSVL</sequence>
<organism evidence="2 3">
    <name type="scientific">Hypocrea jecorina (strain ATCC 56765 / BCRC 32924 / NRRL 11460 / Rut C-30)</name>
    <name type="common">Trichoderma reesei</name>
    <dbReference type="NCBI Taxonomy" id="1344414"/>
    <lineage>
        <taxon>Eukaryota</taxon>
        <taxon>Fungi</taxon>
        <taxon>Dikarya</taxon>
        <taxon>Ascomycota</taxon>
        <taxon>Pezizomycotina</taxon>
        <taxon>Sordariomycetes</taxon>
        <taxon>Hypocreomycetidae</taxon>
        <taxon>Hypocreales</taxon>
        <taxon>Hypocreaceae</taxon>
        <taxon>Trichoderma</taxon>
    </lineage>
</organism>
<dbReference type="AlphaFoldDB" id="A0A024RZP0"/>
<reference evidence="3" key="1">
    <citation type="journal article" date="2013" name="Ind. Biotechnol.">
        <title>Comparative genomics analysis of Trichoderma reesei strains.</title>
        <authorList>
            <person name="Koike H."/>
            <person name="Aerts A."/>
            <person name="LaButti K."/>
            <person name="Grigoriev I.V."/>
            <person name="Baker S.E."/>
        </authorList>
    </citation>
    <scope>NUCLEOTIDE SEQUENCE [LARGE SCALE GENOMIC DNA]</scope>
    <source>
        <strain evidence="3">ATCC 56765 / BCRC 32924 / NRRL 11460 / Rut C-30</strain>
    </source>
</reference>
<evidence type="ECO:0000256" key="1">
    <source>
        <dbReference type="SAM" id="MobiDB-lite"/>
    </source>
</evidence>
<proteinExistence type="predicted"/>
<feature type="region of interest" description="Disordered" evidence="1">
    <location>
        <begin position="184"/>
        <end position="212"/>
    </location>
</feature>
<dbReference type="Proteomes" id="UP000024376">
    <property type="component" value="Unassembled WGS sequence"/>
</dbReference>
<accession>A0A024RZP0</accession>